<evidence type="ECO:0000256" key="5">
    <source>
        <dbReference type="ARBA" id="ARBA00022801"/>
    </source>
</evidence>
<dbReference type="InterPro" id="IPR014721">
    <property type="entry name" value="Ribsml_uS5_D2-typ_fold_subgr"/>
</dbReference>
<keyword evidence="4 7" id="KW-0255">Endonuclease</keyword>
<dbReference type="HAMAP" id="MF_00227">
    <property type="entry name" value="RNase_P"/>
    <property type="match status" value="1"/>
</dbReference>
<sequence length="121" mass="14133">MQRLKKSIDFKKVYNNKKSIANRHLVFYTLKTENESRIGFSISKKVGNAVRRNKIKRRLREISRLNAYQIKDGYDIICIVRVYAKDIDYNTLNNSFLHLVKKAGLFLGDDYKNGKDNDGNS</sequence>
<dbReference type="GO" id="GO:0030677">
    <property type="term" value="C:ribonuclease P complex"/>
    <property type="evidence" value="ECO:0007669"/>
    <property type="project" value="TreeGrafter"/>
</dbReference>
<dbReference type="InterPro" id="IPR020568">
    <property type="entry name" value="Ribosomal_Su5_D2-typ_SF"/>
</dbReference>
<evidence type="ECO:0000256" key="6">
    <source>
        <dbReference type="ARBA" id="ARBA00022884"/>
    </source>
</evidence>
<dbReference type="SUPFAM" id="SSF54211">
    <property type="entry name" value="Ribosomal protein S5 domain 2-like"/>
    <property type="match status" value="1"/>
</dbReference>
<comment type="caution">
    <text evidence="9">The sequence shown here is derived from an EMBL/GenBank/DDBJ whole genome shotgun (WGS) entry which is preliminary data.</text>
</comment>
<accession>A0A3E3E113</accession>
<dbReference type="RefSeq" id="WP_117531404.1">
    <property type="nucleotide sequence ID" value="NZ_QUSM01000002.1"/>
</dbReference>
<dbReference type="EC" id="3.1.26.5" evidence="7 8"/>
<evidence type="ECO:0000256" key="4">
    <source>
        <dbReference type="ARBA" id="ARBA00022759"/>
    </source>
</evidence>
<dbReference type="InterPro" id="IPR020539">
    <property type="entry name" value="RNase_P_CS"/>
</dbReference>
<evidence type="ECO:0000256" key="3">
    <source>
        <dbReference type="ARBA" id="ARBA00022722"/>
    </source>
</evidence>
<protein>
    <recommendedName>
        <fullName evidence="7 8">Ribonuclease P protein component</fullName>
        <shortName evidence="7">RNase P protein</shortName>
        <shortName evidence="7">RNaseP protein</shortName>
        <ecNumber evidence="7 8">3.1.26.5</ecNumber>
    </recommendedName>
    <alternativeName>
        <fullName evidence="7">Protein C5</fullName>
    </alternativeName>
</protein>
<evidence type="ECO:0000256" key="2">
    <source>
        <dbReference type="ARBA" id="ARBA00022694"/>
    </source>
</evidence>
<comment type="similarity">
    <text evidence="7">Belongs to the RnpA family.</text>
</comment>
<dbReference type="GO" id="GO:0000049">
    <property type="term" value="F:tRNA binding"/>
    <property type="evidence" value="ECO:0007669"/>
    <property type="project" value="UniProtKB-UniRule"/>
</dbReference>
<dbReference type="InterPro" id="IPR000100">
    <property type="entry name" value="RNase_P"/>
</dbReference>
<keyword evidence="3 7" id="KW-0540">Nuclease</keyword>
<dbReference type="Proteomes" id="UP000261212">
    <property type="component" value="Unassembled WGS sequence"/>
</dbReference>
<organism evidence="9 10">
    <name type="scientific">Anaerofustis stercorihominis</name>
    <dbReference type="NCBI Taxonomy" id="214853"/>
    <lineage>
        <taxon>Bacteria</taxon>
        <taxon>Bacillati</taxon>
        <taxon>Bacillota</taxon>
        <taxon>Clostridia</taxon>
        <taxon>Eubacteriales</taxon>
        <taxon>Eubacteriaceae</taxon>
        <taxon>Anaerofustis</taxon>
    </lineage>
</organism>
<dbReference type="PANTHER" id="PTHR33992:SF1">
    <property type="entry name" value="RIBONUCLEASE P PROTEIN COMPONENT"/>
    <property type="match status" value="1"/>
</dbReference>
<reference evidence="9 10" key="1">
    <citation type="submission" date="2018-08" db="EMBL/GenBank/DDBJ databases">
        <title>A genome reference for cultivated species of the human gut microbiota.</title>
        <authorList>
            <person name="Zou Y."/>
            <person name="Xue W."/>
            <person name="Luo G."/>
        </authorList>
    </citation>
    <scope>NUCLEOTIDE SEQUENCE [LARGE SCALE GENOMIC DNA]</scope>
    <source>
        <strain evidence="9 10">AM25-6</strain>
    </source>
</reference>
<evidence type="ECO:0000313" key="9">
    <source>
        <dbReference type="EMBL" id="RGD75237.1"/>
    </source>
</evidence>
<comment type="catalytic activity">
    <reaction evidence="7">
        <text>Endonucleolytic cleavage of RNA, removing 5'-extranucleotides from tRNA precursor.</text>
        <dbReference type="EC" id="3.1.26.5"/>
    </reaction>
</comment>
<keyword evidence="5 7" id="KW-0378">Hydrolase</keyword>
<comment type="function">
    <text evidence="1 7">RNaseP catalyzes the removal of the 5'-leader sequence from pre-tRNA to produce the mature 5'-terminus. It can also cleave other RNA substrates such as 4.5S RNA. The protein component plays an auxiliary but essential role in vivo by binding to the 5'-leader sequence and broadening the substrate specificity of the ribozyme.</text>
</comment>
<dbReference type="AlphaFoldDB" id="A0A3E3E113"/>
<dbReference type="GO" id="GO:0004526">
    <property type="term" value="F:ribonuclease P activity"/>
    <property type="evidence" value="ECO:0007669"/>
    <property type="project" value="UniProtKB-UniRule"/>
</dbReference>
<keyword evidence="2 7" id="KW-0819">tRNA processing</keyword>
<dbReference type="NCBIfam" id="TIGR00188">
    <property type="entry name" value="rnpA"/>
    <property type="match status" value="1"/>
</dbReference>
<evidence type="ECO:0000256" key="7">
    <source>
        <dbReference type="HAMAP-Rule" id="MF_00227"/>
    </source>
</evidence>
<dbReference type="GO" id="GO:0001682">
    <property type="term" value="P:tRNA 5'-leader removal"/>
    <property type="evidence" value="ECO:0007669"/>
    <property type="project" value="UniProtKB-UniRule"/>
</dbReference>
<dbReference type="Pfam" id="PF00825">
    <property type="entry name" value="Ribonuclease_P"/>
    <property type="match status" value="1"/>
</dbReference>
<dbReference type="PANTHER" id="PTHR33992">
    <property type="entry name" value="RIBONUCLEASE P PROTEIN COMPONENT"/>
    <property type="match status" value="1"/>
</dbReference>
<gene>
    <name evidence="7" type="primary">rnpA</name>
    <name evidence="9" type="ORF">DW687_02620</name>
</gene>
<dbReference type="EMBL" id="QUSM01000002">
    <property type="protein sequence ID" value="RGD75237.1"/>
    <property type="molecule type" value="Genomic_DNA"/>
</dbReference>
<comment type="subunit">
    <text evidence="7">Consists of a catalytic RNA component (M1 or rnpB) and a protein subunit.</text>
</comment>
<proteinExistence type="inferred from homology"/>
<dbReference type="PROSITE" id="PS00648">
    <property type="entry name" value="RIBONUCLEASE_P"/>
    <property type="match status" value="1"/>
</dbReference>
<keyword evidence="6 7" id="KW-0694">RNA-binding</keyword>
<evidence type="ECO:0000256" key="8">
    <source>
        <dbReference type="NCBIfam" id="TIGR00188"/>
    </source>
</evidence>
<dbReference type="GO" id="GO:0042781">
    <property type="term" value="F:3'-tRNA processing endoribonuclease activity"/>
    <property type="evidence" value="ECO:0007669"/>
    <property type="project" value="TreeGrafter"/>
</dbReference>
<dbReference type="Gene3D" id="3.30.230.10">
    <property type="match status" value="1"/>
</dbReference>
<evidence type="ECO:0000313" key="10">
    <source>
        <dbReference type="Proteomes" id="UP000261212"/>
    </source>
</evidence>
<evidence type="ECO:0000256" key="1">
    <source>
        <dbReference type="ARBA" id="ARBA00002663"/>
    </source>
</evidence>
<name>A0A3E3E113_9FIRM</name>